<gene>
    <name evidence="10" type="primary">gspF</name>
    <name evidence="10" type="ORF">HQN59_07530</name>
</gene>
<dbReference type="NCBIfam" id="TIGR02120">
    <property type="entry name" value="GspF"/>
    <property type="match status" value="1"/>
</dbReference>
<evidence type="ECO:0000256" key="7">
    <source>
        <dbReference type="ARBA" id="ARBA00023136"/>
    </source>
</evidence>
<comment type="subcellular location">
    <subcellularLocation>
        <location evidence="1">Cell inner membrane</location>
        <topology evidence="1">Multi-pass membrane protein</topology>
    </subcellularLocation>
</comment>
<dbReference type="Proteomes" id="UP000529637">
    <property type="component" value="Unassembled WGS sequence"/>
</dbReference>
<dbReference type="FunFam" id="1.20.81.30:FF:000001">
    <property type="entry name" value="Type II secretion system protein F"/>
    <property type="match status" value="1"/>
</dbReference>
<feature type="transmembrane region" description="Helical" evidence="8">
    <location>
        <begin position="224"/>
        <end position="243"/>
    </location>
</feature>
<keyword evidence="6 8" id="KW-1133">Transmembrane helix</keyword>
<evidence type="ECO:0000256" key="3">
    <source>
        <dbReference type="ARBA" id="ARBA00022475"/>
    </source>
</evidence>
<feature type="transmembrane region" description="Helical" evidence="8">
    <location>
        <begin position="170"/>
        <end position="193"/>
    </location>
</feature>
<comment type="similarity">
    <text evidence="2">Belongs to the GSP F family.</text>
</comment>
<dbReference type="PRINTS" id="PR00812">
    <property type="entry name" value="BCTERIALGSPF"/>
</dbReference>
<dbReference type="Pfam" id="PF00482">
    <property type="entry name" value="T2SSF"/>
    <property type="match status" value="2"/>
</dbReference>
<keyword evidence="7 8" id="KW-0472">Membrane</keyword>
<dbReference type="InterPro" id="IPR003004">
    <property type="entry name" value="GspF/PilC"/>
</dbReference>
<keyword evidence="5 8" id="KW-0812">Transmembrane</keyword>
<dbReference type="InterPro" id="IPR018076">
    <property type="entry name" value="T2SS_GspF_dom"/>
</dbReference>
<evidence type="ECO:0000313" key="11">
    <source>
        <dbReference type="Proteomes" id="UP000529637"/>
    </source>
</evidence>
<evidence type="ECO:0000256" key="2">
    <source>
        <dbReference type="ARBA" id="ARBA00005745"/>
    </source>
</evidence>
<dbReference type="AlphaFoldDB" id="A0A7Y6TW37"/>
<sequence>MPAYRFEALDAGGRSTTGLIDAENARAARSQLRARALVPLNVAPVSAGSAEPTSGGGLRRRVFNSTGLAIWTRQLAGLVGSGLPLERALTALGDEAEDPKQRELLAHLRSEVNAGSPFARALATAGREFDEVYRGVVAAGEQSGALGNVLERLADDLEDRQQLRGRLIGATLYPAIVSMIAVVIVVFLVTYVVPQVATVFTTSKRALPALTVAMLAISAFLREWGWALALGIAVVVGTLMLLLRNDDFRKSFDAGWLRLPLIGRLSRGYNAARFASTLAMLASAGVPILKALQAAAETLSNRAMRADALDALVQVREGAPLASALAGKKRFPGLLSMFARLGEQTGQLPLMLERSARQLGTEVQRRALQIATILEPLLIVGMGAVVLMIVLAVLLPIIQLNTWVK</sequence>
<dbReference type="PANTHER" id="PTHR30012:SF0">
    <property type="entry name" value="TYPE II SECRETION SYSTEM PROTEIN F-RELATED"/>
    <property type="match status" value="1"/>
</dbReference>
<evidence type="ECO:0000256" key="1">
    <source>
        <dbReference type="ARBA" id="ARBA00004429"/>
    </source>
</evidence>
<evidence type="ECO:0000259" key="9">
    <source>
        <dbReference type="Pfam" id="PF00482"/>
    </source>
</evidence>
<dbReference type="EMBL" id="JABWMJ010000003">
    <property type="protein sequence ID" value="NUZ05612.1"/>
    <property type="molecule type" value="Genomic_DNA"/>
</dbReference>
<organism evidence="10 11">
    <name type="scientific">Piscinibacter koreensis</name>
    <dbReference type="NCBI Taxonomy" id="2742824"/>
    <lineage>
        <taxon>Bacteria</taxon>
        <taxon>Pseudomonadati</taxon>
        <taxon>Pseudomonadota</taxon>
        <taxon>Betaproteobacteria</taxon>
        <taxon>Burkholderiales</taxon>
        <taxon>Sphaerotilaceae</taxon>
        <taxon>Piscinibacter</taxon>
    </lineage>
</organism>
<feature type="domain" description="Type II secretion system protein GspF" evidence="9">
    <location>
        <begin position="71"/>
        <end position="194"/>
    </location>
</feature>
<evidence type="ECO:0000256" key="4">
    <source>
        <dbReference type="ARBA" id="ARBA00022519"/>
    </source>
</evidence>
<proteinExistence type="inferred from homology"/>
<comment type="caution">
    <text evidence="10">The sequence shown here is derived from an EMBL/GenBank/DDBJ whole genome shotgun (WGS) entry which is preliminary data.</text>
</comment>
<keyword evidence="4" id="KW-0997">Cell inner membrane</keyword>
<dbReference type="RefSeq" id="WP_176067730.1">
    <property type="nucleotide sequence ID" value="NZ_JABWMJ010000003.1"/>
</dbReference>
<keyword evidence="3" id="KW-1003">Cell membrane</keyword>
<dbReference type="GO" id="GO:0015627">
    <property type="term" value="C:type II protein secretion system complex"/>
    <property type="evidence" value="ECO:0007669"/>
    <property type="project" value="InterPro"/>
</dbReference>
<feature type="domain" description="Type II secretion system protein GspF" evidence="9">
    <location>
        <begin position="274"/>
        <end position="396"/>
    </location>
</feature>
<name>A0A7Y6TW37_9BURK</name>
<keyword evidence="11" id="KW-1185">Reference proteome</keyword>
<evidence type="ECO:0000256" key="6">
    <source>
        <dbReference type="ARBA" id="ARBA00022989"/>
    </source>
</evidence>
<reference evidence="10 11" key="1">
    <citation type="submission" date="2020-06" db="EMBL/GenBank/DDBJ databases">
        <title>Schlegella sp. ID0723 isolated from air conditioner.</title>
        <authorList>
            <person name="Kim D.Y."/>
            <person name="Kim D.-U."/>
        </authorList>
    </citation>
    <scope>NUCLEOTIDE SEQUENCE [LARGE SCALE GENOMIC DNA]</scope>
    <source>
        <strain evidence="10 11">ID0723</strain>
    </source>
</reference>
<dbReference type="PANTHER" id="PTHR30012">
    <property type="entry name" value="GENERAL SECRETION PATHWAY PROTEIN"/>
    <property type="match status" value="1"/>
</dbReference>
<dbReference type="GO" id="GO:0005886">
    <property type="term" value="C:plasma membrane"/>
    <property type="evidence" value="ECO:0007669"/>
    <property type="project" value="UniProtKB-SubCell"/>
</dbReference>
<dbReference type="GO" id="GO:0015628">
    <property type="term" value="P:protein secretion by the type II secretion system"/>
    <property type="evidence" value="ECO:0007669"/>
    <property type="project" value="InterPro"/>
</dbReference>
<feature type="transmembrane region" description="Helical" evidence="8">
    <location>
        <begin position="373"/>
        <end position="398"/>
    </location>
</feature>
<dbReference type="InterPro" id="IPR042094">
    <property type="entry name" value="T2SS_GspF_sf"/>
</dbReference>
<evidence type="ECO:0000256" key="5">
    <source>
        <dbReference type="ARBA" id="ARBA00022692"/>
    </source>
</evidence>
<dbReference type="InterPro" id="IPR011850">
    <property type="entry name" value="T2SS_GspF"/>
</dbReference>
<accession>A0A7Y6TW37</accession>
<evidence type="ECO:0000313" key="10">
    <source>
        <dbReference type="EMBL" id="NUZ05612.1"/>
    </source>
</evidence>
<dbReference type="Gene3D" id="1.20.81.30">
    <property type="entry name" value="Type II secretion system (T2SS), domain F"/>
    <property type="match status" value="2"/>
</dbReference>
<evidence type="ECO:0000256" key="8">
    <source>
        <dbReference type="SAM" id="Phobius"/>
    </source>
</evidence>
<protein>
    <submittedName>
        <fullName evidence="10">Type II secretion system inner membrane protein GspF</fullName>
    </submittedName>
</protein>